<comment type="caution">
    <text evidence="4">The sequence shown here is derived from an EMBL/GenBank/DDBJ whole genome shotgun (WGS) entry which is preliminary data.</text>
</comment>
<evidence type="ECO:0000256" key="1">
    <source>
        <dbReference type="ARBA" id="ARBA00022630"/>
    </source>
</evidence>
<dbReference type="Proteomes" id="UP000290602">
    <property type="component" value="Unassembled WGS sequence"/>
</dbReference>
<name>A0A4V1LFD1_9LACO</name>
<evidence type="ECO:0000313" key="4">
    <source>
        <dbReference type="EMBL" id="RXI78647.1"/>
    </source>
</evidence>
<evidence type="ECO:0000259" key="3">
    <source>
        <dbReference type="Pfam" id="PF00724"/>
    </source>
</evidence>
<dbReference type="InterPro" id="IPR013785">
    <property type="entry name" value="Aldolase_TIM"/>
</dbReference>
<gene>
    <name evidence="4" type="ORF">DXH47_06155</name>
</gene>
<dbReference type="RefSeq" id="WP_129032484.1">
    <property type="nucleotide sequence ID" value="NZ_CP059603.1"/>
</dbReference>
<dbReference type="PANTHER" id="PTHR43656">
    <property type="entry name" value="BINDING OXIDOREDUCTASE, PUTATIVE (AFU_ORTHOLOGUE AFUA_2G08260)-RELATED"/>
    <property type="match status" value="1"/>
</dbReference>
<protein>
    <submittedName>
        <fullName evidence="4">NADH-dependent oxidoreductase</fullName>
    </submittedName>
</protein>
<dbReference type="GO" id="GO:0016491">
    <property type="term" value="F:oxidoreductase activity"/>
    <property type="evidence" value="ECO:0007669"/>
    <property type="project" value="UniProtKB-KW"/>
</dbReference>
<dbReference type="PANTHER" id="PTHR43656:SF2">
    <property type="entry name" value="BINDING OXIDOREDUCTASE, PUTATIVE (AFU_ORTHOLOGUE AFUA_2G08260)-RELATED"/>
    <property type="match status" value="1"/>
</dbReference>
<dbReference type="InterPro" id="IPR001155">
    <property type="entry name" value="OxRdtase_FMN_N"/>
</dbReference>
<dbReference type="GO" id="GO:0010181">
    <property type="term" value="F:FMN binding"/>
    <property type="evidence" value="ECO:0007669"/>
    <property type="project" value="InterPro"/>
</dbReference>
<dbReference type="Gene3D" id="3.20.20.70">
    <property type="entry name" value="Aldolase class I"/>
    <property type="match status" value="1"/>
</dbReference>
<keyword evidence="5" id="KW-1185">Reference proteome</keyword>
<organism evidence="4 5">
    <name type="scientific">Levilactobacillus suantsaii</name>
    <dbReference type="NCBI Taxonomy" id="2292255"/>
    <lineage>
        <taxon>Bacteria</taxon>
        <taxon>Bacillati</taxon>
        <taxon>Bacillota</taxon>
        <taxon>Bacilli</taxon>
        <taxon>Lactobacillales</taxon>
        <taxon>Lactobacillaceae</taxon>
        <taxon>Levilactobacillus</taxon>
    </lineage>
</organism>
<evidence type="ECO:0000313" key="5">
    <source>
        <dbReference type="Proteomes" id="UP000290602"/>
    </source>
</evidence>
<dbReference type="Pfam" id="PF00724">
    <property type="entry name" value="Oxidored_FMN"/>
    <property type="match status" value="1"/>
</dbReference>
<reference evidence="4 5" key="1">
    <citation type="submission" date="2018-08" db="EMBL/GenBank/DDBJ databases">
        <title>Lactobacillus suantsai sp. nov., isolated from traditional fermented suan-tsai in Taiwan.</title>
        <authorList>
            <person name="Huang C.-H."/>
        </authorList>
    </citation>
    <scope>NUCLEOTIDE SEQUENCE [LARGE SCALE GENOMIC DNA]</scope>
    <source>
        <strain evidence="4 5">BCRC 12945</strain>
    </source>
</reference>
<dbReference type="InterPro" id="IPR051799">
    <property type="entry name" value="NADH_flavin_oxidoreductase"/>
</dbReference>
<sequence>MPNLTDSLTFRHGATVTNRFVQAPMLTNSGEDGYVTDDTLNYYQARSKTGGMIISEYMYVTENGGPAMTWKRGREQLAAYDDKFMPQLKKLAQTMKHSGNKAIMQIAHTGREANFRAMQGKQVYAPSGLEDGVKFPFLAYKVHSLSDDQIQAIIADFGKAAQRAIDAGFDGVEIHGANHYLLQQFVSAYSNRRTDHWGGSVEKRMNFPLAVVKSVMDVVKKSAPKDFIVGYRISPEEIHGENVGYTWHEATQLINQITTQFDLDYIHLSMLNYAAKPGDALLMDTEKAASKFKDSDKPFATLFKPYLNGAKEIVAGSVTSKEKAEAALALSDLVAVGRENLIDPLFADKILTGHADQVVDTLSVDQVKKSHLTPGLIANFSASQPAMPLAGADQIQSLHHGFGGWSEMKYPQNNETNSTED</sequence>
<keyword evidence="2" id="KW-0560">Oxidoreductase</keyword>
<dbReference type="EMBL" id="QXIL01000009">
    <property type="protein sequence ID" value="RXI78647.1"/>
    <property type="molecule type" value="Genomic_DNA"/>
</dbReference>
<accession>A0A4V1LFD1</accession>
<feature type="domain" description="NADH:flavin oxidoreductase/NADH oxidase N-terminal" evidence="3">
    <location>
        <begin position="14"/>
        <end position="356"/>
    </location>
</feature>
<dbReference type="AlphaFoldDB" id="A0A4V1LFD1"/>
<dbReference type="OrthoDB" id="9772736at2"/>
<proteinExistence type="predicted"/>
<dbReference type="SUPFAM" id="SSF51395">
    <property type="entry name" value="FMN-linked oxidoreductases"/>
    <property type="match status" value="1"/>
</dbReference>
<keyword evidence="1" id="KW-0285">Flavoprotein</keyword>
<evidence type="ECO:0000256" key="2">
    <source>
        <dbReference type="ARBA" id="ARBA00023002"/>
    </source>
</evidence>